<reference evidence="2 3" key="1">
    <citation type="submission" date="2020-08" db="EMBL/GenBank/DDBJ databases">
        <title>Genomic Encyclopedia of Type Strains, Phase IV (KMG-IV): sequencing the most valuable type-strain genomes for metagenomic binning, comparative biology and taxonomic classification.</title>
        <authorList>
            <person name="Goeker M."/>
        </authorList>
    </citation>
    <scope>NUCLEOTIDE SEQUENCE [LARGE SCALE GENOMIC DNA]</scope>
    <source>
        <strain evidence="2 3">YIM 65646</strain>
    </source>
</reference>
<dbReference type="AlphaFoldDB" id="A0A841FYJ5"/>
<evidence type="ECO:0000256" key="1">
    <source>
        <dbReference type="SAM" id="Phobius"/>
    </source>
</evidence>
<organism evidence="2 3">
    <name type="scientific">Phytomonospora endophytica</name>
    <dbReference type="NCBI Taxonomy" id="714109"/>
    <lineage>
        <taxon>Bacteria</taxon>
        <taxon>Bacillati</taxon>
        <taxon>Actinomycetota</taxon>
        <taxon>Actinomycetes</taxon>
        <taxon>Micromonosporales</taxon>
        <taxon>Micromonosporaceae</taxon>
        <taxon>Phytomonospora</taxon>
    </lineage>
</organism>
<name>A0A841FYJ5_9ACTN</name>
<dbReference type="RefSeq" id="WP_184790321.1">
    <property type="nucleotide sequence ID" value="NZ_BONT01000093.1"/>
</dbReference>
<gene>
    <name evidence="2" type="ORF">HNR73_005385</name>
</gene>
<dbReference type="Proteomes" id="UP000548476">
    <property type="component" value="Unassembled WGS sequence"/>
</dbReference>
<dbReference type="EMBL" id="JACHGT010000012">
    <property type="protein sequence ID" value="MBB6037509.1"/>
    <property type="molecule type" value="Genomic_DNA"/>
</dbReference>
<proteinExistence type="predicted"/>
<protein>
    <submittedName>
        <fullName evidence="2">Uncharacterized protein</fullName>
    </submittedName>
</protein>
<comment type="caution">
    <text evidence="2">The sequence shown here is derived from an EMBL/GenBank/DDBJ whole genome shotgun (WGS) entry which is preliminary data.</text>
</comment>
<keyword evidence="3" id="KW-1185">Reference proteome</keyword>
<feature type="transmembrane region" description="Helical" evidence="1">
    <location>
        <begin position="60"/>
        <end position="80"/>
    </location>
</feature>
<keyword evidence="1" id="KW-1133">Transmembrane helix</keyword>
<evidence type="ECO:0000313" key="2">
    <source>
        <dbReference type="EMBL" id="MBB6037509.1"/>
    </source>
</evidence>
<keyword evidence="1" id="KW-0472">Membrane</keyword>
<keyword evidence="1" id="KW-0812">Transmembrane</keyword>
<sequence length="202" mass="22318">MTRARGRGESSRVRLRRRFPARHVAKLLGYLFVAGIVLVVTSLVFGDEPVVLDNGASNPLSHLTVFAAVALALGVVPYVYRLVRLPRLEVNHFGLIVRPGALRTMVLPWVHIEQLAGYTVQERRHTRTYLLIACDGHQGRLGDRPGYADRIVFREAMHVTGGLVGDFDVAVRMRDFADTPSAQLAQLSAFAPNHVDVVDLSS</sequence>
<feature type="transmembrane region" description="Helical" evidence="1">
    <location>
        <begin position="24"/>
        <end position="45"/>
    </location>
</feature>
<accession>A0A841FYJ5</accession>
<evidence type="ECO:0000313" key="3">
    <source>
        <dbReference type="Proteomes" id="UP000548476"/>
    </source>
</evidence>